<accession>J3L3C3</accession>
<dbReference type="SUPFAM" id="SSF49998">
    <property type="entry name" value="Amine oxidase catalytic domain"/>
    <property type="match status" value="1"/>
</dbReference>
<organism evidence="3">
    <name type="scientific">Oryza brachyantha</name>
    <name type="common">malo sina</name>
    <dbReference type="NCBI Taxonomy" id="4533"/>
    <lineage>
        <taxon>Eukaryota</taxon>
        <taxon>Viridiplantae</taxon>
        <taxon>Streptophyta</taxon>
        <taxon>Embryophyta</taxon>
        <taxon>Tracheophyta</taxon>
        <taxon>Spermatophyta</taxon>
        <taxon>Magnoliopsida</taxon>
        <taxon>Liliopsida</taxon>
        <taxon>Poales</taxon>
        <taxon>Poaceae</taxon>
        <taxon>BOP clade</taxon>
        <taxon>Oryzoideae</taxon>
        <taxon>Oryzeae</taxon>
        <taxon>Oryzinae</taxon>
        <taxon>Oryza</taxon>
    </lineage>
</organism>
<dbReference type="Pfam" id="PF01179">
    <property type="entry name" value="Cu_amine_oxid"/>
    <property type="match status" value="1"/>
</dbReference>
<comment type="cofactor">
    <cofactor evidence="1">
        <name>Cu cation</name>
        <dbReference type="ChEBI" id="CHEBI:23378"/>
    </cofactor>
    <text evidence="1">Contains 1 topaquinone per subunit.</text>
</comment>
<reference evidence="3" key="2">
    <citation type="submission" date="2013-04" db="UniProtKB">
        <authorList>
            <consortium name="EnsemblPlants"/>
        </authorList>
    </citation>
    <scope>IDENTIFICATION</scope>
</reference>
<dbReference type="STRING" id="4533.J3L3C3"/>
<protein>
    <recommendedName>
        <fullName evidence="1">Amine oxidase</fullName>
        <ecNumber evidence="1">1.4.3.-</ecNumber>
    </recommendedName>
</protein>
<dbReference type="InterPro" id="IPR000269">
    <property type="entry name" value="Cu_amine_oxidase"/>
</dbReference>
<dbReference type="Gene3D" id="2.70.98.20">
    <property type="entry name" value="Copper amine oxidase, catalytic domain"/>
    <property type="match status" value="1"/>
</dbReference>
<dbReference type="GO" id="GO:0008131">
    <property type="term" value="F:primary methylamine oxidase activity"/>
    <property type="evidence" value="ECO:0007669"/>
    <property type="project" value="InterPro"/>
</dbReference>
<keyword evidence="1" id="KW-0186">Copper</keyword>
<proteinExistence type="inferred from homology"/>
<dbReference type="eggNOG" id="KOG1186">
    <property type="taxonomic scope" value="Eukaryota"/>
</dbReference>
<evidence type="ECO:0000256" key="1">
    <source>
        <dbReference type="RuleBase" id="RU000672"/>
    </source>
</evidence>
<keyword evidence="1" id="KW-0479">Metal-binding</keyword>
<dbReference type="Proteomes" id="UP000006038">
    <property type="component" value="Chromosome 1"/>
</dbReference>
<dbReference type="EnsemblPlants" id="OB01G37290.1">
    <property type="protein sequence ID" value="OB01G37290.1"/>
    <property type="gene ID" value="OB01G37290"/>
</dbReference>
<dbReference type="PANTHER" id="PTHR10638:SF71">
    <property type="entry name" value="AMINE OXIDASE"/>
    <property type="match status" value="1"/>
</dbReference>
<dbReference type="GO" id="GO:0048038">
    <property type="term" value="F:quinone binding"/>
    <property type="evidence" value="ECO:0007669"/>
    <property type="project" value="InterPro"/>
</dbReference>
<evidence type="ECO:0000259" key="2">
    <source>
        <dbReference type="Pfam" id="PF01179"/>
    </source>
</evidence>
<dbReference type="HOGENOM" id="CLU_2281759_0_0_1"/>
<dbReference type="InterPro" id="IPR015798">
    <property type="entry name" value="Cu_amine_oxidase_C"/>
</dbReference>
<evidence type="ECO:0000313" key="4">
    <source>
        <dbReference type="Proteomes" id="UP000006038"/>
    </source>
</evidence>
<dbReference type="AlphaFoldDB" id="J3L3C3"/>
<dbReference type="EC" id="1.4.3.-" evidence="1"/>
<sequence>MQVSGDTRWYQAVPYGSKWYHMMLVSLTGLLEVKGTTYTHTDKVKQDAHDMLVSENTITVYHNDYVTYHLDLDVNGTNNSFIKSTVTAIRDTGCDTPRRSYWTVRREVAEREANGEVDLGAVKI</sequence>
<comment type="PTM">
    <text evidence="1">Topaquinone (TPQ) is generated by copper-dependent autoxidation of a specific tyrosyl residue.</text>
</comment>
<dbReference type="InterPro" id="IPR036460">
    <property type="entry name" value="Cu_amine_oxidase_C_sf"/>
</dbReference>
<keyword evidence="1" id="KW-0560">Oxidoreductase</keyword>
<dbReference type="PANTHER" id="PTHR10638">
    <property type="entry name" value="COPPER AMINE OXIDASE"/>
    <property type="match status" value="1"/>
</dbReference>
<keyword evidence="1" id="KW-0801">TPQ</keyword>
<name>J3L3C3_ORYBR</name>
<feature type="domain" description="Copper amine oxidase catalytic" evidence="2">
    <location>
        <begin position="25"/>
        <end position="119"/>
    </location>
</feature>
<comment type="similarity">
    <text evidence="1">Belongs to the copper/topaquinone oxidase family.</text>
</comment>
<keyword evidence="4" id="KW-1185">Reference proteome</keyword>
<dbReference type="GO" id="GO:0005507">
    <property type="term" value="F:copper ion binding"/>
    <property type="evidence" value="ECO:0007669"/>
    <property type="project" value="InterPro"/>
</dbReference>
<reference evidence="3" key="1">
    <citation type="journal article" date="2013" name="Nat. Commun.">
        <title>Whole-genome sequencing of Oryza brachyantha reveals mechanisms underlying Oryza genome evolution.</title>
        <authorList>
            <person name="Chen J."/>
            <person name="Huang Q."/>
            <person name="Gao D."/>
            <person name="Wang J."/>
            <person name="Lang Y."/>
            <person name="Liu T."/>
            <person name="Li B."/>
            <person name="Bai Z."/>
            <person name="Luis Goicoechea J."/>
            <person name="Liang C."/>
            <person name="Chen C."/>
            <person name="Zhang W."/>
            <person name="Sun S."/>
            <person name="Liao Y."/>
            <person name="Zhang X."/>
            <person name="Yang L."/>
            <person name="Song C."/>
            <person name="Wang M."/>
            <person name="Shi J."/>
            <person name="Liu G."/>
            <person name="Liu J."/>
            <person name="Zhou H."/>
            <person name="Zhou W."/>
            <person name="Yu Q."/>
            <person name="An N."/>
            <person name="Chen Y."/>
            <person name="Cai Q."/>
            <person name="Wang B."/>
            <person name="Liu B."/>
            <person name="Min J."/>
            <person name="Huang Y."/>
            <person name="Wu H."/>
            <person name="Li Z."/>
            <person name="Zhang Y."/>
            <person name="Yin Y."/>
            <person name="Song W."/>
            <person name="Jiang J."/>
            <person name="Jackson S.A."/>
            <person name="Wing R.A."/>
            <person name="Wang J."/>
            <person name="Chen M."/>
        </authorList>
    </citation>
    <scope>NUCLEOTIDE SEQUENCE [LARGE SCALE GENOMIC DNA]</scope>
    <source>
        <strain evidence="3">cv. IRGC 101232</strain>
    </source>
</reference>
<dbReference type="GO" id="GO:0009308">
    <property type="term" value="P:amine metabolic process"/>
    <property type="evidence" value="ECO:0007669"/>
    <property type="project" value="UniProtKB-UniRule"/>
</dbReference>
<dbReference type="Gramene" id="OB01G37290.1">
    <property type="protein sequence ID" value="OB01G37290.1"/>
    <property type="gene ID" value="OB01G37290"/>
</dbReference>
<evidence type="ECO:0000313" key="3">
    <source>
        <dbReference type="EnsemblPlants" id="OB01G37290.1"/>
    </source>
</evidence>